<feature type="transmembrane region" description="Helical" evidence="13">
    <location>
        <begin position="55"/>
        <end position="75"/>
    </location>
</feature>
<reference evidence="14 15" key="1">
    <citation type="submission" date="2019-12" db="EMBL/GenBank/DDBJ databases">
        <title>Spirosoma sp. HMF4905 genome sequencing and assembly.</title>
        <authorList>
            <person name="Kang H."/>
            <person name="Cha I."/>
            <person name="Kim H."/>
            <person name="Joh K."/>
        </authorList>
    </citation>
    <scope>NUCLEOTIDE SEQUENCE [LARGE SCALE GENOMIC DNA]</scope>
    <source>
        <strain evidence="14 15">HMF4905</strain>
    </source>
</reference>
<evidence type="ECO:0000256" key="12">
    <source>
        <dbReference type="ARBA" id="ARBA00034430"/>
    </source>
</evidence>
<comment type="catalytic activity">
    <reaction evidence="12">
        <text>K(+)(in) = K(+)(out)</text>
        <dbReference type="Rhea" id="RHEA:29463"/>
        <dbReference type="ChEBI" id="CHEBI:29103"/>
    </reaction>
</comment>
<keyword evidence="15" id="KW-1185">Reference proteome</keyword>
<keyword evidence="6" id="KW-0631">Potassium channel</keyword>
<evidence type="ECO:0000313" key="15">
    <source>
        <dbReference type="Proteomes" id="UP000436006"/>
    </source>
</evidence>
<evidence type="ECO:0000313" key="14">
    <source>
        <dbReference type="EMBL" id="MVM31966.1"/>
    </source>
</evidence>
<dbReference type="Proteomes" id="UP000436006">
    <property type="component" value="Unassembled WGS sequence"/>
</dbReference>
<comment type="caution">
    <text evidence="14">The sequence shown here is derived from an EMBL/GenBank/DDBJ whole genome shotgun (WGS) entry which is preliminary data.</text>
</comment>
<sequence>MDKSANRPKEKDLNLDRIVFFSDAVVAIAITLLVLDLKLDIAGSQTVRWADIGKLLPQFAAFLLSFILVALFWIIHNQIFRYIKRVDERLVWINISWLFFIALLPFSASLLSAHFGERVATMVYVLNTLGITACQNFIWDYVAVRPDYLDGEIPERQVKIYQIYFNVGMVNGLIAIVFTFFAPTLAFFILFTRPMMMAIYRRLALPRRLKR</sequence>
<dbReference type="Pfam" id="PF06736">
    <property type="entry name" value="TMEM175"/>
    <property type="match status" value="1"/>
</dbReference>
<keyword evidence="5 13" id="KW-0812">Transmembrane</keyword>
<feature type="transmembrane region" description="Helical" evidence="13">
    <location>
        <begin position="18"/>
        <end position="35"/>
    </location>
</feature>
<proteinExistence type="inferred from homology"/>
<evidence type="ECO:0000256" key="3">
    <source>
        <dbReference type="ARBA" id="ARBA00022448"/>
    </source>
</evidence>
<keyword evidence="9" id="KW-0406">Ion transport</keyword>
<comment type="subcellular location">
    <subcellularLocation>
        <location evidence="1">Membrane</location>
        <topology evidence="1">Multi-pass membrane protein</topology>
    </subcellularLocation>
</comment>
<dbReference type="InterPro" id="IPR010617">
    <property type="entry name" value="TMEM175-like"/>
</dbReference>
<evidence type="ECO:0000256" key="9">
    <source>
        <dbReference type="ARBA" id="ARBA00023065"/>
    </source>
</evidence>
<keyword evidence="7" id="KW-0630">Potassium</keyword>
<evidence type="ECO:0000256" key="8">
    <source>
        <dbReference type="ARBA" id="ARBA00022989"/>
    </source>
</evidence>
<keyword evidence="3" id="KW-0813">Transport</keyword>
<protein>
    <submittedName>
        <fullName evidence="14">DUF1211 domain-containing protein</fullName>
    </submittedName>
</protein>
<evidence type="ECO:0000256" key="11">
    <source>
        <dbReference type="ARBA" id="ARBA00023303"/>
    </source>
</evidence>
<name>A0A7K1SEE6_9BACT</name>
<feature type="transmembrane region" description="Helical" evidence="13">
    <location>
        <begin position="163"/>
        <end position="191"/>
    </location>
</feature>
<dbReference type="RefSeq" id="WP_157586596.1">
    <property type="nucleotide sequence ID" value="NZ_WPIN01000006.1"/>
</dbReference>
<accession>A0A7K1SEE6</accession>
<keyword evidence="8 13" id="KW-1133">Transmembrane helix</keyword>
<keyword evidence="10 13" id="KW-0472">Membrane</keyword>
<gene>
    <name evidence="14" type="ORF">GO755_18090</name>
</gene>
<keyword evidence="4" id="KW-0633">Potassium transport</keyword>
<evidence type="ECO:0000256" key="7">
    <source>
        <dbReference type="ARBA" id="ARBA00022958"/>
    </source>
</evidence>
<dbReference type="PANTHER" id="PTHR31462:SF5">
    <property type="entry name" value="ENDOSOMAL_LYSOSOMAL PROTON CHANNEL TMEM175"/>
    <property type="match status" value="1"/>
</dbReference>
<evidence type="ECO:0000256" key="10">
    <source>
        <dbReference type="ARBA" id="ARBA00023136"/>
    </source>
</evidence>
<dbReference type="GO" id="GO:0005267">
    <property type="term" value="F:potassium channel activity"/>
    <property type="evidence" value="ECO:0007669"/>
    <property type="project" value="UniProtKB-KW"/>
</dbReference>
<evidence type="ECO:0000256" key="13">
    <source>
        <dbReference type="SAM" id="Phobius"/>
    </source>
</evidence>
<dbReference type="GO" id="GO:0016020">
    <property type="term" value="C:membrane"/>
    <property type="evidence" value="ECO:0007669"/>
    <property type="project" value="UniProtKB-SubCell"/>
</dbReference>
<evidence type="ECO:0000256" key="4">
    <source>
        <dbReference type="ARBA" id="ARBA00022538"/>
    </source>
</evidence>
<dbReference type="EMBL" id="WPIN01000006">
    <property type="protein sequence ID" value="MVM31966.1"/>
    <property type="molecule type" value="Genomic_DNA"/>
</dbReference>
<evidence type="ECO:0000256" key="5">
    <source>
        <dbReference type="ARBA" id="ARBA00022692"/>
    </source>
</evidence>
<feature type="transmembrane region" description="Helical" evidence="13">
    <location>
        <begin position="90"/>
        <end position="111"/>
    </location>
</feature>
<dbReference type="GO" id="GO:0015252">
    <property type="term" value="F:proton channel activity"/>
    <property type="evidence" value="ECO:0007669"/>
    <property type="project" value="InterPro"/>
</dbReference>
<evidence type="ECO:0000256" key="1">
    <source>
        <dbReference type="ARBA" id="ARBA00004141"/>
    </source>
</evidence>
<evidence type="ECO:0000256" key="6">
    <source>
        <dbReference type="ARBA" id="ARBA00022826"/>
    </source>
</evidence>
<comment type="similarity">
    <text evidence="2">Belongs to the TMEM175 family.</text>
</comment>
<keyword evidence="11" id="KW-0407">Ion channel</keyword>
<dbReference type="AlphaFoldDB" id="A0A7K1SEE6"/>
<organism evidence="14 15">
    <name type="scientific">Spirosoma arboris</name>
    <dbReference type="NCBI Taxonomy" id="2682092"/>
    <lineage>
        <taxon>Bacteria</taxon>
        <taxon>Pseudomonadati</taxon>
        <taxon>Bacteroidota</taxon>
        <taxon>Cytophagia</taxon>
        <taxon>Cytophagales</taxon>
        <taxon>Cytophagaceae</taxon>
        <taxon>Spirosoma</taxon>
    </lineage>
</organism>
<dbReference type="PANTHER" id="PTHR31462">
    <property type="entry name" value="ENDOSOMAL/LYSOSOMAL POTASSIUM CHANNEL TMEM175"/>
    <property type="match status" value="1"/>
</dbReference>
<evidence type="ECO:0000256" key="2">
    <source>
        <dbReference type="ARBA" id="ARBA00006920"/>
    </source>
</evidence>